<feature type="signal peptide" evidence="2">
    <location>
        <begin position="1"/>
        <end position="22"/>
    </location>
</feature>
<protein>
    <submittedName>
        <fullName evidence="3">Outer membrane beta-barrel protein</fullName>
    </submittedName>
</protein>
<evidence type="ECO:0000256" key="2">
    <source>
        <dbReference type="SAM" id="SignalP"/>
    </source>
</evidence>
<comment type="subcellular location">
    <subcellularLocation>
        <location evidence="1">Cell outer membrane</location>
    </subcellularLocation>
</comment>
<dbReference type="Pfam" id="PF03922">
    <property type="entry name" value="OmpW"/>
    <property type="match status" value="1"/>
</dbReference>
<dbReference type="Proteomes" id="UP001165395">
    <property type="component" value="Unassembled WGS sequence"/>
</dbReference>
<dbReference type="PANTHER" id="PTHR36920">
    <property type="match status" value="1"/>
</dbReference>
<dbReference type="PROSITE" id="PS00695">
    <property type="entry name" value="ENT_VIR_OMP_2"/>
    <property type="match status" value="1"/>
</dbReference>
<reference evidence="3" key="1">
    <citation type="submission" date="2021-10" db="EMBL/GenBank/DDBJ databases">
        <title>The complete genome sequence of Leeia sp. TBRC 13508.</title>
        <authorList>
            <person name="Charoenyingcharoen P."/>
            <person name="Yukphan P."/>
        </authorList>
    </citation>
    <scope>NUCLEOTIDE SEQUENCE</scope>
    <source>
        <strain evidence="3">TBRC 13508</strain>
    </source>
</reference>
<dbReference type="RefSeq" id="WP_227179900.1">
    <property type="nucleotide sequence ID" value="NZ_JAJBZT010000003.1"/>
</dbReference>
<dbReference type="Gene3D" id="2.40.160.20">
    <property type="match status" value="1"/>
</dbReference>
<comment type="caution">
    <text evidence="3">The sequence shown here is derived from an EMBL/GenBank/DDBJ whole genome shotgun (WGS) entry which is preliminary data.</text>
</comment>
<sequence>MNCKLLSAVLVTGLCASLAVKAEDEGNWMIRARAVNLDMAQKSDPVSGTGASNRLTVNNKVIPELDVSYFFTPNIAAELVLTVPQKQNVYLDGDKIGTFKHLPPTLLAQYHFNPEGNFRPYVGAGVNYTLISKEQIANGAYHLDNHSTGLALQVGFDYKLGKNVYLNVDLKKLRLRSDVLDSSNQKVSRVKLDPVLFGIGIGYRF</sequence>
<evidence type="ECO:0000313" key="3">
    <source>
        <dbReference type="EMBL" id="MCB6183280.1"/>
    </source>
</evidence>
<evidence type="ECO:0000256" key="1">
    <source>
        <dbReference type="ARBA" id="ARBA00004442"/>
    </source>
</evidence>
<keyword evidence="2" id="KW-0732">Signal</keyword>
<accession>A0ABS8D4X7</accession>
<proteinExistence type="predicted"/>
<dbReference type="InterPro" id="IPR011250">
    <property type="entry name" value="OMP/PagP_B-barrel"/>
</dbReference>
<evidence type="ECO:0000313" key="4">
    <source>
        <dbReference type="Proteomes" id="UP001165395"/>
    </source>
</evidence>
<dbReference type="InterPro" id="IPR005618">
    <property type="entry name" value="OMPW"/>
</dbReference>
<feature type="chain" id="PRO_5045171871" evidence="2">
    <location>
        <begin position="23"/>
        <end position="205"/>
    </location>
</feature>
<dbReference type="InterPro" id="IPR000758">
    <property type="entry name" value="Enterovir_OMP"/>
</dbReference>
<keyword evidence="4" id="KW-1185">Reference proteome</keyword>
<gene>
    <name evidence="3" type="ORF">LIN78_06955</name>
</gene>
<dbReference type="EMBL" id="JAJBZT010000003">
    <property type="protein sequence ID" value="MCB6183280.1"/>
    <property type="molecule type" value="Genomic_DNA"/>
</dbReference>
<dbReference type="PANTHER" id="PTHR36920:SF1">
    <property type="entry name" value="OUTER MEMBRANE PROTEIN W"/>
    <property type="match status" value="1"/>
</dbReference>
<dbReference type="SUPFAM" id="SSF56925">
    <property type="entry name" value="OMPA-like"/>
    <property type="match status" value="1"/>
</dbReference>
<name>A0ABS8D4X7_9NEIS</name>
<organism evidence="3 4">
    <name type="scientific">Leeia speluncae</name>
    <dbReference type="NCBI Taxonomy" id="2884804"/>
    <lineage>
        <taxon>Bacteria</taxon>
        <taxon>Pseudomonadati</taxon>
        <taxon>Pseudomonadota</taxon>
        <taxon>Betaproteobacteria</taxon>
        <taxon>Neisseriales</taxon>
        <taxon>Leeiaceae</taxon>
        <taxon>Leeia</taxon>
    </lineage>
</organism>